<evidence type="ECO:0000259" key="1">
    <source>
        <dbReference type="PROSITE" id="PS50042"/>
    </source>
</evidence>
<dbReference type="Gene3D" id="2.60.120.10">
    <property type="entry name" value="Jelly Rolls"/>
    <property type="match status" value="1"/>
</dbReference>
<dbReference type="Proteomes" id="UP000185839">
    <property type="component" value="Unassembled WGS sequence"/>
</dbReference>
<keyword evidence="3" id="KW-1185">Reference proteome</keyword>
<keyword evidence="2" id="KW-0418">Kinase</keyword>
<sequence>MTEQTRFKEKLRKKLLSIKPDFNDHDLETGIERFKLFEGKAGDLIVKKGERCDTIFLAEKSISRCYIWDENHEEKTIWIEPEMSFLTEFKSFKSGEKSGANIHLYEDSLVYLIEREQLFNLYESYHEWALLGILFLEEFLHYTMAFSHQMHFNNATQNYKLIEEKYLRYLNIVPLKHIASRLNISPVHLSRIRNKPGENSKN</sequence>
<organism evidence="2 3">
    <name type="scientific">Kaistella chaponensis</name>
    <dbReference type="NCBI Taxonomy" id="713588"/>
    <lineage>
        <taxon>Bacteria</taxon>
        <taxon>Pseudomonadati</taxon>
        <taxon>Bacteroidota</taxon>
        <taxon>Flavobacteriia</taxon>
        <taxon>Flavobacteriales</taxon>
        <taxon>Weeksellaceae</taxon>
        <taxon>Chryseobacterium group</taxon>
        <taxon>Kaistella</taxon>
    </lineage>
</organism>
<proteinExistence type="predicted"/>
<dbReference type="STRING" id="713588.SAMN05421789_1182"/>
<dbReference type="AlphaFoldDB" id="A0A1N7NWL9"/>
<dbReference type="SUPFAM" id="SSF51206">
    <property type="entry name" value="cAMP-binding domain-like"/>
    <property type="match status" value="1"/>
</dbReference>
<accession>A0A1N7NWL9</accession>
<reference evidence="3" key="1">
    <citation type="submission" date="2017-01" db="EMBL/GenBank/DDBJ databases">
        <authorList>
            <person name="Varghese N."/>
            <person name="Submissions S."/>
        </authorList>
    </citation>
    <scope>NUCLEOTIDE SEQUENCE [LARGE SCALE GENOMIC DNA]</scope>
    <source>
        <strain evidence="3">DSM 23145</strain>
    </source>
</reference>
<dbReference type="OrthoDB" id="663011at2"/>
<dbReference type="InterPro" id="IPR014710">
    <property type="entry name" value="RmlC-like_jellyroll"/>
</dbReference>
<dbReference type="InterPro" id="IPR000595">
    <property type="entry name" value="cNMP-bd_dom"/>
</dbReference>
<dbReference type="PROSITE" id="PS50042">
    <property type="entry name" value="CNMP_BINDING_3"/>
    <property type="match status" value="1"/>
</dbReference>
<evidence type="ECO:0000313" key="3">
    <source>
        <dbReference type="Proteomes" id="UP000185839"/>
    </source>
</evidence>
<name>A0A1N7NWL9_9FLAO</name>
<feature type="domain" description="Cyclic nucleotide-binding" evidence="1">
    <location>
        <begin position="37"/>
        <end position="121"/>
    </location>
</feature>
<dbReference type="RefSeq" id="WP_076388506.1">
    <property type="nucleotide sequence ID" value="NZ_FTOI01000018.1"/>
</dbReference>
<evidence type="ECO:0000313" key="2">
    <source>
        <dbReference type="EMBL" id="SIT02720.1"/>
    </source>
</evidence>
<dbReference type="InterPro" id="IPR018490">
    <property type="entry name" value="cNMP-bd_dom_sf"/>
</dbReference>
<keyword evidence="2" id="KW-0808">Transferase</keyword>
<dbReference type="EMBL" id="FTOI01000018">
    <property type="protein sequence ID" value="SIT02720.1"/>
    <property type="molecule type" value="Genomic_DNA"/>
</dbReference>
<dbReference type="GO" id="GO:0016301">
    <property type="term" value="F:kinase activity"/>
    <property type="evidence" value="ECO:0007669"/>
    <property type="project" value="UniProtKB-KW"/>
</dbReference>
<protein>
    <submittedName>
        <fullName evidence="2">cAMP-binding domain of CRP or a regulatory subunit of cAMP-dependent protein kinases</fullName>
    </submittedName>
</protein>
<gene>
    <name evidence="2" type="ORF">SAMN05421789_1182</name>
</gene>